<name>A0ABV9JSA7_9BACI</name>
<proteinExistence type="inferred from homology"/>
<comment type="caution">
    <text evidence="3">The sequence shown here is derived from an EMBL/GenBank/DDBJ whole genome shotgun (WGS) entry which is preliminary data.</text>
</comment>
<accession>A0ABV9JSA7</accession>
<gene>
    <name evidence="3" type="ORF">ACFO3P_00210</name>
</gene>
<dbReference type="SUPFAM" id="SSF75304">
    <property type="entry name" value="Amidase signature (AS) enzymes"/>
    <property type="match status" value="1"/>
</dbReference>
<dbReference type="InterPro" id="IPR023631">
    <property type="entry name" value="Amidase_dom"/>
</dbReference>
<dbReference type="Proteomes" id="UP001595988">
    <property type="component" value="Unassembled WGS sequence"/>
</dbReference>
<evidence type="ECO:0000313" key="3">
    <source>
        <dbReference type="EMBL" id="MFC4660654.1"/>
    </source>
</evidence>
<reference evidence="4" key="1">
    <citation type="journal article" date="2019" name="Int. J. Syst. Evol. Microbiol.">
        <title>The Global Catalogue of Microorganisms (GCM) 10K type strain sequencing project: providing services to taxonomists for standard genome sequencing and annotation.</title>
        <authorList>
            <consortium name="The Broad Institute Genomics Platform"/>
            <consortium name="The Broad Institute Genome Sequencing Center for Infectious Disease"/>
            <person name="Wu L."/>
            <person name="Ma J."/>
        </authorList>
    </citation>
    <scope>NUCLEOTIDE SEQUENCE [LARGE SCALE GENOMIC DNA]</scope>
    <source>
        <strain evidence="4">CCUG 37257</strain>
    </source>
</reference>
<protein>
    <submittedName>
        <fullName evidence="3">Amidase</fullName>
    </submittedName>
</protein>
<evidence type="ECO:0000313" key="4">
    <source>
        <dbReference type="Proteomes" id="UP001595988"/>
    </source>
</evidence>
<organism evidence="3 4">
    <name type="scientific">Oceanobacillus aidingensis</name>
    <dbReference type="NCBI Taxonomy" id="645964"/>
    <lineage>
        <taxon>Bacteria</taxon>
        <taxon>Bacillati</taxon>
        <taxon>Bacillota</taxon>
        <taxon>Bacilli</taxon>
        <taxon>Bacillales</taxon>
        <taxon>Bacillaceae</taxon>
        <taxon>Oceanobacillus</taxon>
    </lineage>
</organism>
<dbReference type="Pfam" id="PF01425">
    <property type="entry name" value="Amidase"/>
    <property type="match status" value="1"/>
</dbReference>
<sequence>MGFTINDLLDGYQKRKYTPVEVIKEYIQKIKEKDSNLHSYITLMEERALEQANKIEVHQANKEKMRLYGIPISFKDAINILGFPTTNGSKIDIQNIAESNAEIVDSLEMAGCITLGKNNMSEYAADVTSKNKHFGDVLNPLNKKRIAGGSSSGSAVSVAAGLCVGSIGTDTSGSIRIPAACCGVVGIKPTSGLIAMKGVTALSWTLDHIGAIANNIEDAKYLIENTIDTKYRPFDHENGLKNIKIGLPNVYFNEFNDRVTDSMMKLVIKNLKQLGAQIKKVDVSFLNDDTVKLSRTIGTSEMTVIHNDNYKIYKDQYSKELIQTFKRGNEILAIDYLNALKTRKDWKRKMESILKEVDIMITPTMPILPPYIDEEIVFKGAGNENIGDFMVRYTSPFNFTGHPALTLPSGMKEDGLSLGFQMIASYYREDILFQAGKVYEQFVK</sequence>
<dbReference type="InterPro" id="IPR036928">
    <property type="entry name" value="AS_sf"/>
</dbReference>
<evidence type="ECO:0000256" key="1">
    <source>
        <dbReference type="ARBA" id="ARBA00009199"/>
    </source>
</evidence>
<feature type="domain" description="Amidase" evidence="2">
    <location>
        <begin position="21"/>
        <end position="431"/>
    </location>
</feature>
<dbReference type="PANTHER" id="PTHR11895">
    <property type="entry name" value="TRANSAMIDASE"/>
    <property type="match status" value="1"/>
</dbReference>
<dbReference type="RefSeq" id="WP_332094041.1">
    <property type="nucleotide sequence ID" value="NZ_JBHSFT010000001.1"/>
</dbReference>
<comment type="similarity">
    <text evidence="1">Belongs to the amidase family.</text>
</comment>
<dbReference type="Gene3D" id="3.90.1300.10">
    <property type="entry name" value="Amidase signature (AS) domain"/>
    <property type="match status" value="1"/>
</dbReference>
<dbReference type="PANTHER" id="PTHR11895:SF7">
    <property type="entry name" value="GLUTAMYL-TRNA(GLN) AMIDOTRANSFERASE SUBUNIT A, MITOCHONDRIAL"/>
    <property type="match status" value="1"/>
</dbReference>
<keyword evidence="4" id="KW-1185">Reference proteome</keyword>
<evidence type="ECO:0000259" key="2">
    <source>
        <dbReference type="Pfam" id="PF01425"/>
    </source>
</evidence>
<dbReference type="EMBL" id="JBHSFT010000001">
    <property type="protein sequence ID" value="MFC4660654.1"/>
    <property type="molecule type" value="Genomic_DNA"/>
</dbReference>
<dbReference type="InterPro" id="IPR000120">
    <property type="entry name" value="Amidase"/>
</dbReference>